<name>A0A1J4JNR9_9EUKA</name>
<dbReference type="GO" id="GO:0016301">
    <property type="term" value="F:kinase activity"/>
    <property type="evidence" value="ECO:0007669"/>
    <property type="project" value="UniProtKB-KW"/>
</dbReference>
<protein>
    <submittedName>
        <fullName evidence="6">Kinase, pfkB family protein</fullName>
    </submittedName>
</protein>
<dbReference type="Pfam" id="PF00294">
    <property type="entry name" value="PfkB"/>
    <property type="match status" value="1"/>
</dbReference>
<dbReference type="InterPro" id="IPR011611">
    <property type="entry name" value="PfkB_dom"/>
</dbReference>
<dbReference type="VEuPathDB" id="TrichDB:TRFO_33356"/>
<gene>
    <name evidence="6" type="ORF">TRFO_33356</name>
</gene>
<dbReference type="GeneID" id="94843734"/>
<sequence length="309" mass="32898">MDVVCVGVMVADVLAPGVDRSIFDREMTRVPLKFSTGGDAFNQAINLSSMGYKVALCGKVGDDNIGNFLISEAKNKGIESEFIVRDHEHQTSVTIVLINENDDRNFIGTANGTNSFLKSEDINTKIFQNSKIVSIGSIYGSVSFTGDEVSKVLEIAKSNNCVTVSDMMHADRGSLEDASKALKFVDYFIPNLKEAQELTGKSDLNEISDIILGCGVKCVVIKMGEKGCFIKSNVLGNVCEIVDSFKVEKVVDTTGAGDAFVSGFIAGLLDGCNVVDSARRGNAAGSLAVQTVGANGSIQSLNDLLNILK</sequence>
<dbReference type="InterPro" id="IPR002173">
    <property type="entry name" value="Carboh/pur_kinase_PfkB_CS"/>
</dbReference>
<keyword evidence="3 4" id="KW-0418">Kinase</keyword>
<dbReference type="Proteomes" id="UP000179807">
    <property type="component" value="Unassembled WGS sequence"/>
</dbReference>
<reference evidence="6" key="1">
    <citation type="submission" date="2016-10" db="EMBL/GenBank/DDBJ databases">
        <authorList>
            <person name="Benchimol M."/>
            <person name="Almeida L.G."/>
            <person name="Vasconcelos A.T."/>
            <person name="Perreira-Neves A."/>
            <person name="Rosa I.A."/>
            <person name="Tasca T."/>
            <person name="Bogo M.R."/>
            <person name="de Souza W."/>
        </authorList>
    </citation>
    <scope>NUCLEOTIDE SEQUENCE [LARGE SCALE GENOMIC DNA]</scope>
    <source>
        <strain evidence="6">K</strain>
    </source>
</reference>
<dbReference type="PANTHER" id="PTHR10584">
    <property type="entry name" value="SUGAR KINASE"/>
    <property type="match status" value="1"/>
</dbReference>
<proteinExistence type="inferred from homology"/>
<dbReference type="PROSITE" id="PS00584">
    <property type="entry name" value="PFKB_KINASES_2"/>
    <property type="match status" value="1"/>
</dbReference>
<evidence type="ECO:0000313" key="7">
    <source>
        <dbReference type="Proteomes" id="UP000179807"/>
    </source>
</evidence>
<evidence type="ECO:0000313" key="6">
    <source>
        <dbReference type="EMBL" id="OHT00056.1"/>
    </source>
</evidence>
<dbReference type="CDD" id="cd01166">
    <property type="entry name" value="KdgK"/>
    <property type="match status" value="1"/>
</dbReference>
<dbReference type="RefSeq" id="XP_068353192.1">
    <property type="nucleotide sequence ID" value="XM_068509030.1"/>
</dbReference>
<dbReference type="SUPFAM" id="SSF53613">
    <property type="entry name" value="Ribokinase-like"/>
    <property type="match status" value="1"/>
</dbReference>
<organism evidence="6 7">
    <name type="scientific">Tritrichomonas foetus</name>
    <dbReference type="NCBI Taxonomy" id="1144522"/>
    <lineage>
        <taxon>Eukaryota</taxon>
        <taxon>Metamonada</taxon>
        <taxon>Parabasalia</taxon>
        <taxon>Tritrichomonadida</taxon>
        <taxon>Tritrichomonadidae</taxon>
        <taxon>Tritrichomonas</taxon>
    </lineage>
</organism>
<evidence type="ECO:0000259" key="5">
    <source>
        <dbReference type="Pfam" id="PF00294"/>
    </source>
</evidence>
<dbReference type="OrthoDB" id="415590at2759"/>
<comment type="caution">
    <text evidence="6">The sequence shown here is derived from an EMBL/GenBank/DDBJ whole genome shotgun (WGS) entry which is preliminary data.</text>
</comment>
<dbReference type="EMBL" id="MLAK01000973">
    <property type="protein sequence ID" value="OHT00056.1"/>
    <property type="molecule type" value="Genomic_DNA"/>
</dbReference>
<dbReference type="InterPro" id="IPR029056">
    <property type="entry name" value="Ribokinase-like"/>
</dbReference>
<keyword evidence="7" id="KW-1185">Reference proteome</keyword>
<dbReference type="GO" id="GO:0006796">
    <property type="term" value="P:phosphate-containing compound metabolic process"/>
    <property type="evidence" value="ECO:0007669"/>
    <property type="project" value="UniProtKB-ARBA"/>
</dbReference>
<keyword evidence="2 4" id="KW-0808">Transferase</keyword>
<evidence type="ECO:0000256" key="1">
    <source>
        <dbReference type="ARBA" id="ARBA00010688"/>
    </source>
</evidence>
<dbReference type="Gene3D" id="3.40.1190.20">
    <property type="match status" value="1"/>
</dbReference>
<dbReference type="GO" id="GO:0005829">
    <property type="term" value="C:cytosol"/>
    <property type="evidence" value="ECO:0007669"/>
    <property type="project" value="TreeGrafter"/>
</dbReference>
<dbReference type="PROSITE" id="PS00583">
    <property type="entry name" value="PFKB_KINASES_1"/>
    <property type="match status" value="1"/>
</dbReference>
<dbReference type="PRINTS" id="PR00990">
    <property type="entry name" value="RIBOKINASE"/>
</dbReference>
<dbReference type="PANTHER" id="PTHR10584:SF166">
    <property type="entry name" value="RIBOKINASE"/>
    <property type="match status" value="1"/>
</dbReference>
<evidence type="ECO:0000256" key="2">
    <source>
        <dbReference type="ARBA" id="ARBA00022679"/>
    </source>
</evidence>
<feature type="domain" description="Carbohydrate kinase PfkB" evidence="5">
    <location>
        <begin position="2"/>
        <end position="298"/>
    </location>
</feature>
<comment type="similarity">
    <text evidence="1 4">Belongs to the carbohydrate kinase PfkB family.</text>
</comment>
<accession>A0A1J4JNR9</accession>
<dbReference type="InterPro" id="IPR002139">
    <property type="entry name" value="Ribo/fructo_kinase"/>
</dbReference>
<evidence type="ECO:0000256" key="4">
    <source>
        <dbReference type="RuleBase" id="RU003704"/>
    </source>
</evidence>
<dbReference type="AlphaFoldDB" id="A0A1J4JNR9"/>
<evidence type="ECO:0000256" key="3">
    <source>
        <dbReference type="ARBA" id="ARBA00022777"/>
    </source>
</evidence>